<feature type="compositionally biased region" description="Low complexity" evidence="1">
    <location>
        <begin position="94"/>
        <end position="113"/>
    </location>
</feature>
<proteinExistence type="predicted"/>
<feature type="region of interest" description="Disordered" evidence="1">
    <location>
        <begin position="155"/>
        <end position="184"/>
    </location>
</feature>
<sequence>MVRTREPGPASTRTWSTAVEEHSTLQRRRSGWATSPWCRVHLQESIDNKLGAASSSSATEHVREGPARSLPRRPPLAASHRAPASLPLPPSSPAKPARPAAPALSLPSAPSLHPHAHPPPCSPSLSPLPSPPPIASHAAPQRRFASRLSLSLFLPTPNTPLRQPTPRAGPFPLSRGATRPSPAVATSTLLFRRCAQRRPRFPTRAASALFSRPQGPL</sequence>
<feature type="compositionally biased region" description="Low complexity" evidence="1">
    <location>
        <begin position="75"/>
        <end position="85"/>
    </location>
</feature>
<evidence type="ECO:0000313" key="2">
    <source>
        <dbReference type="EMBL" id="MQM03222.1"/>
    </source>
</evidence>
<dbReference type="Proteomes" id="UP000652761">
    <property type="component" value="Unassembled WGS sequence"/>
</dbReference>
<feature type="region of interest" description="Disordered" evidence="1">
    <location>
        <begin position="49"/>
        <end position="141"/>
    </location>
</feature>
<gene>
    <name evidence="2" type="ORF">Taro_035998</name>
</gene>
<accession>A0A843W0E4</accession>
<keyword evidence="3" id="KW-1185">Reference proteome</keyword>
<evidence type="ECO:0000313" key="3">
    <source>
        <dbReference type="Proteomes" id="UP000652761"/>
    </source>
</evidence>
<feature type="non-terminal residue" evidence="2">
    <location>
        <position position="217"/>
    </location>
</feature>
<dbReference type="AlphaFoldDB" id="A0A843W0E4"/>
<feature type="region of interest" description="Disordered" evidence="1">
    <location>
        <begin position="1"/>
        <end position="36"/>
    </location>
</feature>
<reference evidence="2" key="1">
    <citation type="submission" date="2017-07" db="EMBL/GenBank/DDBJ databases">
        <title>Taro Niue Genome Assembly and Annotation.</title>
        <authorList>
            <person name="Atibalentja N."/>
            <person name="Keating K."/>
            <person name="Fields C.J."/>
        </authorList>
    </citation>
    <scope>NUCLEOTIDE SEQUENCE</scope>
    <source>
        <strain evidence="2">Niue_2</strain>
        <tissue evidence="2">Leaf</tissue>
    </source>
</reference>
<feature type="compositionally biased region" description="Pro residues" evidence="1">
    <location>
        <begin position="117"/>
        <end position="134"/>
    </location>
</feature>
<name>A0A843W0E4_COLES</name>
<comment type="caution">
    <text evidence="2">The sequence shown here is derived from an EMBL/GenBank/DDBJ whole genome shotgun (WGS) entry which is preliminary data.</text>
</comment>
<evidence type="ECO:0000256" key="1">
    <source>
        <dbReference type="SAM" id="MobiDB-lite"/>
    </source>
</evidence>
<dbReference type="EMBL" id="NMUH01002995">
    <property type="protein sequence ID" value="MQM03222.1"/>
    <property type="molecule type" value="Genomic_DNA"/>
</dbReference>
<protein>
    <submittedName>
        <fullName evidence="2">Uncharacterized protein</fullName>
    </submittedName>
</protein>
<organism evidence="2 3">
    <name type="scientific">Colocasia esculenta</name>
    <name type="common">Wild taro</name>
    <name type="synonym">Arum esculentum</name>
    <dbReference type="NCBI Taxonomy" id="4460"/>
    <lineage>
        <taxon>Eukaryota</taxon>
        <taxon>Viridiplantae</taxon>
        <taxon>Streptophyta</taxon>
        <taxon>Embryophyta</taxon>
        <taxon>Tracheophyta</taxon>
        <taxon>Spermatophyta</taxon>
        <taxon>Magnoliopsida</taxon>
        <taxon>Liliopsida</taxon>
        <taxon>Araceae</taxon>
        <taxon>Aroideae</taxon>
        <taxon>Colocasieae</taxon>
        <taxon>Colocasia</taxon>
    </lineage>
</organism>